<dbReference type="Proteomes" id="UP001232343">
    <property type="component" value="Unassembled WGS sequence"/>
</dbReference>
<name>A0ABU0D9B6_9BACI</name>
<sequence length="155" mass="17778">MFQIGDKVFYPMHGAGVIKAIKEQEILGERREYYVISIPISNMNVMIPIKSVLTIGIRFLVDRNKLKNILFDFHNEEPTCSLPWKERYKQNMEKLKTGDMVVGAEVVRDLLHLQKGKVLNTSEKQMLNDATKILISELSLIKDISETQAADMLII</sequence>
<feature type="domain" description="CarD-like/TRCF RNAP-interacting" evidence="1">
    <location>
        <begin position="1"/>
        <end position="111"/>
    </location>
</feature>
<gene>
    <name evidence="2" type="ORF">J2S14_003859</name>
</gene>
<dbReference type="Gene3D" id="1.20.58.1290">
    <property type="entry name" value="CarD-like, C-terminal domain"/>
    <property type="match status" value="1"/>
</dbReference>
<dbReference type="InterPro" id="IPR048792">
    <property type="entry name" value="CarD_C"/>
</dbReference>
<dbReference type="Pfam" id="PF02559">
    <property type="entry name" value="CarD_TRCF_RID"/>
    <property type="match status" value="1"/>
</dbReference>
<evidence type="ECO:0000313" key="3">
    <source>
        <dbReference type="Proteomes" id="UP001232343"/>
    </source>
</evidence>
<reference evidence="2 3" key="1">
    <citation type="submission" date="2023-07" db="EMBL/GenBank/DDBJ databases">
        <title>Genomic Encyclopedia of Type Strains, Phase IV (KMG-IV): sequencing the most valuable type-strain genomes for metagenomic binning, comparative biology and taxonomic classification.</title>
        <authorList>
            <person name="Goeker M."/>
        </authorList>
    </citation>
    <scope>NUCLEOTIDE SEQUENCE [LARGE SCALE GENOMIC DNA]</scope>
    <source>
        <strain evidence="2 3">DSM 27848</strain>
    </source>
</reference>
<dbReference type="SMART" id="SM01058">
    <property type="entry name" value="CarD_TRCF"/>
    <property type="match status" value="1"/>
</dbReference>
<proteinExistence type="predicted"/>
<dbReference type="InterPro" id="IPR036101">
    <property type="entry name" value="CarD-like/TRCF_RID_sf"/>
</dbReference>
<organism evidence="2 3">
    <name type="scientific">Lederbergia wuyishanensis</name>
    <dbReference type="NCBI Taxonomy" id="1347903"/>
    <lineage>
        <taxon>Bacteria</taxon>
        <taxon>Bacillati</taxon>
        <taxon>Bacillota</taxon>
        <taxon>Bacilli</taxon>
        <taxon>Bacillales</taxon>
        <taxon>Bacillaceae</taxon>
        <taxon>Lederbergia</taxon>
    </lineage>
</organism>
<dbReference type="RefSeq" id="WP_280518699.1">
    <property type="nucleotide sequence ID" value="NZ_JALIRM010000014.1"/>
</dbReference>
<comment type="caution">
    <text evidence="2">The sequence shown here is derived from an EMBL/GenBank/DDBJ whole genome shotgun (WGS) entry which is preliminary data.</text>
</comment>
<dbReference type="Gene3D" id="2.40.10.170">
    <property type="match status" value="1"/>
</dbReference>
<dbReference type="EMBL" id="JAUSUO010000012">
    <property type="protein sequence ID" value="MDQ0345014.1"/>
    <property type="molecule type" value="Genomic_DNA"/>
</dbReference>
<dbReference type="InterPro" id="IPR042215">
    <property type="entry name" value="CarD-like_C"/>
</dbReference>
<protein>
    <submittedName>
        <fullName evidence="2">CarD family transcriptional regulator</fullName>
    </submittedName>
</protein>
<dbReference type="InterPro" id="IPR052531">
    <property type="entry name" value="CarD-like_regulator"/>
</dbReference>
<evidence type="ECO:0000259" key="1">
    <source>
        <dbReference type="SMART" id="SM01058"/>
    </source>
</evidence>
<dbReference type="PANTHER" id="PTHR38447:SF1">
    <property type="entry name" value="RNA POLYMERASE-BINDING TRANSCRIPTION FACTOR CARD"/>
    <property type="match status" value="1"/>
</dbReference>
<dbReference type="PANTHER" id="PTHR38447">
    <property type="entry name" value="TRANSCRIPTION FACTOR YDEB-RELATED"/>
    <property type="match status" value="1"/>
</dbReference>
<dbReference type="SUPFAM" id="SSF141259">
    <property type="entry name" value="CarD-like"/>
    <property type="match status" value="1"/>
</dbReference>
<evidence type="ECO:0000313" key="2">
    <source>
        <dbReference type="EMBL" id="MDQ0345014.1"/>
    </source>
</evidence>
<accession>A0ABU0D9B6</accession>
<keyword evidence="3" id="KW-1185">Reference proteome</keyword>
<dbReference type="InterPro" id="IPR003711">
    <property type="entry name" value="CarD-like/TRCF_RID"/>
</dbReference>
<dbReference type="Pfam" id="PF21095">
    <property type="entry name" value="CarD_C"/>
    <property type="match status" value="1"/>
</dbReference>